<sequence>MNDKVNQLFFSALLHRIDLVLGQIDDAELKVIYQTSNGREVLEQQQYQKLSDLKKDTDRDNLGYLILFAESLINRENLQEVGRQQTNISNLADIFNKFGNSRTNRSFETQTMDESRRNIFGEEHASFDQDKFKKIQLRLLNDIKQISFEESEKQYLLNLLEKTTSYLSCGIKGQEDISFYDYARLTVGISTAIYLFLQSQEEVDYRTLLTDQQESFYQEKVFQLVSFDISGIQNFIYKITSQGAHKQLRSRSFYLDMISEWMVDKLLRDSNLTRANLLYAGGGHAYLLLPNTKKSTRIIEQIEQSFNQFFLSNFSIDLYVAFGSAEFSPNEMLSIDGIQNIYRKVNHGISNKKLTRYSAQVIEKLNQGGKKVGRECIVCHSVDNLVAGENKCQLCVSLENFSRDIQKDVFFEVTNSMEGLPLDANHSMQKISREEIKNSESRNIIYAKNLFQDHEFSGIKIWNGDYTDLENNLFSNYAQRSWAHKGIKRIAALRCDVDDLGYAFMAGFSEQGQGENNTFSRTATFSRSMSMFFKAYINEFLQENHLTVIYAGGDDVFVLGAWDEVIDFTVLLRQNFRKWTNEKLTLSAGIGLFADKTPINIMARVTGELEDKAKDAGKNRICLFDQHEVFEFDEFIDEIYQEKLPIIRDFFKNENDKGNSFIYKLLELIRQRDNTNRIAFARIAYYLSRLEEVARNKQAFISFKQKMKNWFDSDREIKQVELALILYVYETRKEGQH</sequence>
<accession>A0ABQ5JEU6</accession>
<dbReference type="InterPro" id="IPR041062">
    <property type="entry name" value="Csm1_B"/>
</dbReference>
<dbReference type="Gene3D" id="3.30.70.270">
    <property type="match status" value="1"/>
</dbReference>
<dbReference type="PANTHER" id="PTHR36528:SF1">
    <property type="entry name" value="CRISPR SYSTEM SINGLE-STRAND-SPECIFIC DEOXYRIBONUCLEASE CAS10_CSM1 (SUBTYPE III-A)"/>
    <property type="match status" value="1"/>
</dbReference>
<dbReference type="InterPro" id="IPR043128">
    <property type="entry name" value="Rev_trsase/Diguanyl_cyclase"/>
</dbReference>
<dbReference type="PROSITE" id="PS50887">
    <property type="entry name" value="GGDEF"/>
    <property type="match status" value="1"/>
</dbReference>
<dbReference type="PANTHER" id="PTHR36528">
    <property type="entry name" value="CRISPR SYSTEM SINGLE-STRAND-SPECIFIC DEOXYRIBONUCLEASE CAS10/CSM1 (SUBTYPE III-A)"/>
    <property type="match status" value="1"/>
</dbReference>
<dbReference type="EMBL" id="BQXH01000002">
    <property type="protein sequence ID" value="GKS80586.1"/>
    <property type="molecule type" value="Genomic_DNA"/>
</dbReference>
<keyword evidence="3" id="KW-0808">Transferase</keyword>
<keyword evidence="7" id="KW-0378">Hydrolase</keyword>
<evidence type="ECO:0000256" key="4">
    <source>
        <dbReference type="ARBA" id="ARBA00022722"/>
    </source>
</evidence>
<keyword evidence="4" id="KW-0540">Nuclease</keyword>
<evidence type="ECO:0000256" key="1">
    <source>
        <dbReference type="ARBA" id="ARBA00005700"/>
    </source>
</evidence>
<evidence type="ECO:0000256" key="6">
    <source>
        <dbReference type="ARBA" id="ARBA00022759"/>
    </source>
</evidence>
<dbReference type="CDD" id="cd09680">
    <property type="entry name" value="Cas10_III"/>
    <property type="match status" value="1"/>
</dbReference>
<keyword evidence="9" id="KW-0067">ATP-binding</keyword>
<name>A0ABQ5JEU6_9LACO</name>
<evidence type="ECO:0000256" key="5">
    <source>
        <dbReference type="ARBA" id="ARBA00022741"/>
    </source>
</evidence>
<protein>
    <recommendedName>
        <fullName evidence="2">CRISPR system single-strand-specific deoxyribonuclease Cas10/Csm1 (subtype III-A)</fullName>
    </recommendedName>
    <alternativeName>
        <fullName evidence="11">Cyclic oligoadenylate synthase</fullName>
    </alternativeName>
</protein>
<evidence type="ECO:0000256" key="9">
    <source>
        <dbReference type="ARBA" id="ARBA00022840"/>
    </source>
</evidence>
<keyword evidence="6" id="KW-0255">Endonuclease</keyword>
<dbReference type="RefSeq" id="WP_244054272.1">
    <property type="nucleotide sequence ID" value="NZ_BQXH01000002.1"/>
</dbReference>
<dbReference type="InterPro" id="IPR013408">
    <property type="entry name" value="Cas10/Csm1"/>
</dbReference>
<dbReference type="SUPFAM" id="SSF51126">
    <property type="entry name" value="Pectin lyase-like"/>
    <property type="match status" value="1"/>
</dbReference>
<evidence type="ECO:0000256" key="8">
    <source>
        <dbReference type="ARBA" id="ARBA00022839"/>
    </source>
</evidence>
<evidence type="ECO:0000259" key="12">
    <source>
        <dbReference type="PROSITE" id="PS50887"/>
    </source>
</evidence>
<keyword evidence="5" id="KW-0547">Nucleotide-binding</keyword>
<keyword evidence="14" id="KW-1185">Reference proteome</keyword>
<evidence type="ECO:0000256" key="10">
    <source>
        <dbReference type="ARBA" id="ARBA00023118"/>
    </source>
</evidence>
<dbReference type="Pfam" id="PF20824">
    <property type="entry name" value="Cmr2_hel_dom2"/>
    <property type="match status" value="1"/>
</dbReference>
<organism evidence="13 14">
    <name type="scientific">Ligilactobacillus pabuli</name>
    <dbReference type="NCBI Taxonomy" id="2886039"/>
    <lineage>
        <taxon>Bacteria</taxon>
        <taxon>Bacillati</taxon>
        <taxon>Bacillota</taxon>
        <taxon>Bacilli</taxon>
        <taxon>Lactobacillales</taxon>
        <taxon>Lactobacillaceae</taxon>
        <taxon>Ligilactobacillus</taxon>
    </lineage>
</organism>
<dbReference type="NCBIfam" id="TIGR02578">
    <property type="entry name" value="cas_TM1811_Csm1"/>
    <property type="match status" value="1"/>
</dbReference>
<gene>
    <name evidence="13" type="ORF">LPAF129_02710</name>
</gene>
<dbReference type="InterPro" id="IPR054767">
    <property type="entry name" value="Cas10-Cmr2_palm2"/>
</dbReference>
<dbReference type="InterPro" id="IPR011050">
    <property type="entry name" value="Pectin_lyase_fold/virulence"/>
</dbReference>
<feature type="domain" description="GGDEF" evidence="12">
    <location>
        <begin position="488"/>
        <end position="626"/>
    </location>
</feature>
<proteinExistence type="inferred from homology"/>
<evidence type="ECO:0000256" key="3">
    <source>
        <dbReference type="ARBA" id="ARBA00022679"/>
    </source>
</evidence>
<evidence type="ECO:0000256" key="11">
    <source>
        <dbReference type="ARBA" id="ARBA00032922"/>
    </source>
</evidence>
<dbReference type="InterPro" id="IPR048693">
    <property type="entry name" value="Cmr2-like_C"/>
</dbReference>
<reference evidence="13" key="1">
    <citation type="journal article" date="2022" name="Int. J. Syst. Evol. Microbiol.">
        <title>A novel species of lactic acid bacteria, Ligilactobacillus pabuli sp. nov., isolated from alfalfa silage.</title>
        <authorList>
            <person name="Tohno M."/>
            <person name="Tanizawa Y."/>
            <person name="Sawada H."/>
            <person name="Sakamoto M."/>
            <person name="Ohkuma M."/>
            <person name="Kobayashi H."/>
        </authorList>
    </citation>
    <scope>NUCLEOTIDE SEQUENCE</scope>
    <source>
        <strain evidence="13">AF129</strain>
    </source>
</reference>
<dbReference type="Proteomes" id="UP001055149">
    <property type="component" value="Unassembled WGS sequence"/>
</dbReference>
<evidence type="ECO:0000313" key="14">
    <source>
        <dbReference type="Proteomes" id="UP001055149"/>
    </source>
</evidence>
<dbReference type="Pfam" id="PF22335">
    <property type="entry name" value="Cas10-Cmr2_palm2"/>
    <property type="match status" value="1"/>
</dbReference>
<comment type="similarity">
    <text evidence="1">Belongs to the CRISPR-associated Cas10/Csm1 family.</text>
</comment>
<keyword evidence="8" id="KW-0269">Exonuclease</keyword>
<dbReference type="InterPro" id="IPR000160">
    <property type="entry name" value="GGDEF_dom"/>
</dbReference>
<evidence type="ECO:0000256" key="2">
    <source>
        <dbReference type="ARBA" id="ARBA00014333"/>
    </source>
</evidence>
<dbReference type="InterPro" id="IPR052117">
    <property type="entry name" value="Cas10/Csm1_subtype-III-A"/>
</dbReference>
<evidence type="ECO:0000313" key="13">
    <source>
        <dbReference type="EMBL" id="GKS80586.1"/>
    </source>
</evidence>
<evidence type="ECO:0000256" key="7">
    <source>
        <dbReference type="ARBA" id="ARBA00022801"/>
    </source>
</evidence>
<comment type="caution">
    <text evidence="13">The sequence shown here is derived from an EMBL/GenBank/DDBJ whole genome shotgun (WGS) entry which is preliminary data.</text>
</comment>
<keyword evidence="10" id="KW-0051">Antiviral defense</keyword>
<dbReference type="Pfam" id="PF18211">
    <property type="entry name" value="Csm1_B"/>
    <property type="match status" value="1"/>
</dbReference>